<keyword evidence="2" id="KW-1185">Reference proteome</keyword>
<sequence length="52" mass="5939">MPLEEFRWADFFRHRLPPPATDGDFELRVRKAVKLARSRAALGLPSYIGAPD</sequence>
<protein>
    <submittedName>
        <fullName evidence="1">ParB-like nuclease</fullName>
    </submittedName>
</protein>
<gene>
    <name evidence="1" type="ORF">WQE_18144</name>
</gene>
<name>A0ABP2PP57_9BURK</name>
<organism evidence="1 2">
    <name type="scientific">Paraburkholderia hospita</name>
    <dbReference type="NCBI Taxonomy" id="169430"/>
    <lineage>
        <taxon>Bacteria</taxon>
        <taxon>Pseudomonadati</taxon>
        <taxon>Pseudomonadota</taxon>
        <taxon>Betaproteobacteria</taxon>
        <taxon>Burkholderiales</taxon>
        <taxon>Burkholderiaceae</taxon>
        <taxon>Paraburkholderia</taxon>
    </lineage>
</organism>
<accession>A0ABP2PP57</accession>
<dbReference type="Gene3D" id="1.10.8.10">
    <property type="entry name" value="DNA helicase RuvA subunit, C-terminal domain"/>
    <property type="match status" value="1"/>
</dbReference>
<comment type="caution">
    <text evidence="1">The sequence shown here is derived from an EMBL/GenBank/DDBJ whole genome shotgun (WGS) entry which is preliminary data.</text>
</comment>
<dbReference type="Proteomes" id="UP000004980">
    <property type="component" value="Unassembled WGS sequence"/>
</dbReference>
<evidence type="ECO:0000313" key="2">
    <source>
        <dbReference type="Proteomes" id="UP000004980"/>
    </source>
</evidence>
<reference evidence="1 2" key="1">
    <citation type="journal article" date="2012" name="J. Bacteriol.">
        <title>Draft Genome Sequence of the Soil Bacterium Burkholderia terrae Strain BS001, Which Interacts with Fungal Surface Structures.</title>
        <authorList>
            <person name="Nazir R."/>
            <person name="Hansen M.A."/>
            <person name="Sorensen S."/>
            <person name="van Elsas J.D."/>
        </authorList>
    </citation>
    <scope>NUCLEOTIDE SEQUENCE [LARGE SCALE GENOMIC DNA]</scope>
    <source>
        <strain evidence="1 2">BS001</strain>
    </source>
</reference>
<dbReference type="EMBL" id="AKAU01000094">
    <property type="protein sequence ID" value="EIM99629.1"/>
    <property type="molecule type" value="Genomic_DNA"/>
</dbReference>
<proteinExistence type="predicted"/>
<evidence type="ECO:0000313" key="1">
    <source>
        <dbReference type="EMBL" id="EIM99629.1"/>
    </source>
</evidence>
<dbReference type="InterPro" id="IPR036086">
    <property type="entry name" value="ParB/Sulfiredoxin_sf"/>
</dbReference>
<dbReference type="SUPFAM" id="SSF110849">
    <property type="entry name" value="ParB/Sulfiredoxin"/>
    <property type="match status" value="1"/>
</dbReference>